<dbReference type="EMBL" id="DVKT01000063">
    <property type="protein sequence ID" value="HIT40046.1"/>
    <property type="molecule type" value="Genomic_DNA"/>
</dbReference>
<evidence type="ECO:0000313" key="2">
    <source>
        <dbReference type="EMBL" id="HIT40046.1"/>
    </source>
</evidence>
<dbReference type="SUPFAM" id="SSF54001">
    <property type="entry name" value="Cysteine proteinases"/>
    <property type="match status" value="1"/>
</dbReference>
<accession>A0A9D1KEB4</accession>
<organism evidence="2 3">
    <name type="scientific">Candidatus Caccoplasma intestinavium</name>
    <dbReference type="NCBI Taxonomy" id="2840716"/>
    <lineage>
        <taxon>Bacteria</taxon>
        <taxon>Pseudomonadati</taxon>
        <taxon>Bacteroidota</taxon>
        <taxon>Bacteroidia</taxon>
        <taxon>Bacteroidales</taxon>
        <taxon>Bacteroidaceae</taxon>
        <taxon>Bacteroidaceae incertae sedis</taxon>
        <taxon>Candidatus Caccoplasma</taxon>
    </lineage>
</organism>
<comment type="caution">
    <text evidence="2">The sequence shown here is derived from an EMBL/GenBank/DDBJ whole genome shotgun (WGS) entry which is preliminary data.</text>
</comment>
<evidence type="ECO:0000259" key="1">
    <source>
        <dbReference type="SMART" id="SM00460"/>
    </source>
</evidence>
<dbReference type="Pfam" id="PF01841">
    <property type="entry name" value="Transglut_core"/>
    <property type="match status" value="1"/>
</dbReference>
<dbReference type="InterPro" id="IPR038765">
    <property type="entry name" value="Papain-like_cys_pep_sf"/>
</dbReference>
<reference evidence="2" key="2">
    <citation type="journal article" date="2021" name="PeerJ">
        <title>Extensive microbial diversity within the chicken gut microbiome revealed by metagenomics and culture.</title>
        <authorList>
            <person name="Gilroy R."/>
            <person name="Ravi A."/>
            <person name="Getino M."/>
            <person name="Pursley I."/>
            <person name="Horton D.L."/>
            <person name="Alikhan N.F."/>
            <person name="Baker D."/>
            <person name="Gharbi K."/>
            <person name="Hall N."/>
            <person name="Watson M."/>
            <person name="Adriaenssens E.M."/>
            <person name="Foster-Nyarko E."/>
            <person name="Jarju S."/>
            <person name="Secka A."/>
            <person name="Antonio M."/>
            <person name="Oren A."/>
            <person name="Chaudhuri R.R."/>
            <person name="La Ragione R."/>
            <person name="Hildebrand F."/>
            <person name="Pallen M.J."/>
        </authorList>
    </citation>
    <scope>NUCLEOTIDE SEQUENCE</scope>
    <source>
        <strain evidence="2">21143</strain>
    </source>
</reference>
<dbReference type="PANTHER" id="PTHR33490:SF6">
    <property type="entry name" value="SLL1049 PROTEIN"/>
    <property type="match status" value="1"/>
</dbReference>
<reference evidence="2" key="1">
    <citation type="submission" date="2020-10" db="EMBL/GenBank/DDBJ databases">
        <authorList>
            <person name="Gilroy R."/>
        </authorList>
    </citation>
    <scope>NUCLEOTIDE SEQUENCE</scope>
    <source>
        <strain evidence="2">21143</strain>
    </source>
</reference>
<name>A0A9D1KEB4_9BACT</name>
<gene>
    <name evidence="2" type="ORF">IAD06_08445</name>
</gene>
<dbReference type="InterPro" id="IPR002931">
    <property type="entry name" value="Transglutaminase-like"/>
</dbReference>
<dbReference type="Gene3D" id="3.10.620.30">
    <property type="match status" value="1"/>
</dbReference>
<dbReference type="SMART" id="SM00460">
    <property type="entry name" value="TGc"/>
    <property type="match status" value="1"/>
</dbReference>
<sequence length="264" mass="29516">MKKIFVILLLVYGCVGGSAQITYKMQLRDFNRAALDSYPQRVISFQQTDSICHVTIQSSSVMADTSLLKVVKSAVVDPGLSYPSDVLPFLEPTSLINYRLPELQTISDTLLGNEKNVWSIIWKGLKFASTYIEVFDDSLAMEIDKGNSFTADIATILRRRKGTCSEYTNLFIALMRSKSVPCRFITGYVYYPPQITGGTHAWAECYVNGVGWIPVDPQAGQLGFPVEIKLFAGKDYPDCGIKDLSDIVPLSIEIENDTYSRYKK</sequence>
<proteinExistence type="predicted"/>
<dbReference type="PANTHER" id="PTHR33490">
    <property type="entry name" value="BLR5614 PROTEIN-RELATED"/>
    <property type="match status" value="1"/>
</dbReference>
<evidence type="ECO:0000313" key="3">
    <source>
        <dbReference type="Proteomes" id="UP000886722"/>
    </source>
</evidence>
<protein>
    <submittedName>
        <fullName evidence="2">Transglutaminase domain-containing protein</fullName>
    </submittedName>
</protein>
<dbReference type="Proteomes" id="UP000886722">
    <property type="component" value="Unassembled WGS sequence"/>
</dbReference>
<dbReference type="AlphaFoldDB" id="A0A9D1KEB4"/>
<feature type="domain" description="Transglutaminase-like" evidence="1">
    <location>
        <begin position="156"/>
        <end position="219"/>
    </location>
</feature>